<sequence length="207" mass="23472">MSVKKQVREYKRELILSAATKLFYEKGFQKTTIDDIGAALGVTKPFIYTYFKNKYAILEDWFDQAFFDLYEDVADPLNNTDGSPVERLRAFVTVYVRSNIERQRFTAILLEEEKNLTPEKIADIRAKQREFDVKLASLIAEGVASGDFHVDDPRIASLAVSGMVRWVHRWYSDKGRMSPEDLAASLAQLALNLVGYHPALAAARTNG</sequence>
<evidence type="ECO:0000313" key="7">
    <source>
        <dbReference type="EMBL" id="TCO11174.1"/>
    </source>
</evidence>
<evidence type="ECO:0000313" key="8">
    <source>
        <dbReference type="Proteomes" id="UP000294881"/>
    </source>
</evidence>
<dbReference type="GO" id="GO:0003700">
    <property type="term" value="F:DNA-binding transcription factor activity"/>
    <property type="evidence" value="ECO:0007669"/>
    <property type="project" value="TreeGrafter"/>
</dbReference>
<keyword evidence="8" id="KW-1185">Reference proteome</keyword>
<dbReference type="RefSeq" id="WP_165910026.1">
    <property type="nucleotide sequence ID" value="NZ_JBHUNN010000002.1"/>
</dbReference>
<dbReference type="PANTHER" id="PTHR30055">
    <property type="entry name" value="HTH-TYPE TRANSCRIPTIONAL REGULATOR RUTR"/>
    <property type="match status" value="1"/>
</dbReference>
<proteinExistence type="predicted"/>
<name>A0A4R2GP48_9HYPH</name>
<feature type="DNA-binding region" description="H-T-H motif" evidence="5">
    <location>
        <begin position="32"/>
        <end position="51"/>
    </location>
</feature>
<dbReference type="PRINTS" id="PR00455">
    <property type="entry name" value="HTHTETR"/>
</dbReference>
<dbReference type="Proteomes" id="UP000294881">
    <property type="component" value="Unassembled WGS sequence"/>
</dbReference>
<dbReference type="Gene3D" id="1.10.357.10">
    <property type="entry name" value="Tetracycline Repressor, domain 2"/>
    <property type="match status" value="1"/>
</dbReference>
<comment type="caution">
    <text evidence="7">The sequence shown here is derived from an EMBL/GenBank/DDBJ whole genome shotgun (WGS) entry which is preliminary data.</text>
</comment>
<dbReference type="GO" id="GO:0000976">
    <property type="term" value="F:transcription cis-regulatory region binding"/>
    <property type="evidence" value="ECO:0007669"/>
    <property type="project" value="TreeGrafter"/>
</dbReference>
<evidence type="ECO:0000259" key="6">
    <source>
        <dbReference type="PROSITE" id="PS50977"/>
    </source>
</evidence>
<evidence type="ECO:0000256" key="4">
    <source>
        <dbReference type="ARBA" id="ARBA00023163"/>
    </source>
</evidence>
<evidence type="ECO:0000256" key="5">
    <source>
        <dbReference type="PROSITE-ProRule" id="PRU00335"/>
    </source>
</evidence>
<dbReference type="InterPro" id="IPR050109">
    <property type="entry name" value="HTH-type_TetR-like_transc_reg"/>
</dbReference>
<reference evidence="7 8" key="1">
    <citation type="submission" date="2019-03" db="EMBL/GenBank/DDBJ databases">
        <title>Genomic Encyclopedia of Type Strains, Phase IV (KMG-IV): sequencing the most valuable type-strain genomes for metagenomic binning, comparative biology and taxonomic classification.</title>
        <authorList>
            <person name="Goeker M."/>
        </authorList>
    </citation>
    <scope>NUCLEOTIDE SEQUENCE [LARGE SCALE GENOMIC DNA]</scope>
    <source>
        <strain evidence="7 8">DSM 22958</strain>
    </source>
</reference>
<evidence type="ECO:0000256" key="3">
    <source>
        <dbReference type="ARBA" id="ARBA00023125"/>
    </source>
</evidence>
<keyword evidence="1" id="KW-0678">Repressor</keyword>
<keyword evidence="2" id="KW-0805">Transcription regulation</keyword>
<feature type="domain" description="HTH tetR-type" evidence="6">
    <location>
        <begin position="9"/>
        <end position="69"/>
    </location>
</feature>
<dbReference type="SUPFAM" id="SSF46689">
    <property type="entry name" value="Homeodomain-like"/>
    <property type="match status" value="1"/>
</dbReference>
<evidence type="ECO:0000256" key="1">
    <source>
        <dbReference type="ARBA" id="ARBA00022491"/>
    </source>
</evidence>
<evidence type="ECO:0000256" key="2">
    <source>
        <dbReference type="ARBA" id="ARBA00023015"/>
    </source>
</evidence>
<dbReference type="AlphaFoldDB" id="A0A4R2GP48"/>
<dbReference type="InterPro" id="IPR009057">
    <property type="entry name" value="Homeodomain-like_sf"/>
</dbReference>
<dbReference type="PROSITE" id="PS01081">
    <property type="entry name" value="HTH_TETR_1"/>
    <property type="match status" value="1"/>
</dbReference>
<dbReference type="InterPro" id="IPR023772">
    <property type="entry name" value="DNA-bd_HTH_TetR-type_CS"/>
</dbReference>
<dbReference type="SUPFAM" id="SSF48498">
    <property type="entry name" value="Tetracyclin repressor-like, C-terminal domain"/>
    <property type="match status" value="1"/>
</dbReference>
<accession>A0A4R2GP48</accession>
<dbReference type="PANTHER" id="PTHR30055:SF175">
    <property type="entry name" value="HTH-TYPE TRANSCRIPTIONAL REPRESSOR KSTR2"/>
    <property type="match status" value="1"/>
</dbReference>
<protein>
    <submittedName>
        <fullName evidence="7">TetR family transcriptional regulator</fullName>
    </submittedName>
</protein>
<gene>
    <name evidence="7" type="ORF">EV666_11310</name>
</gene>
<dbReference type="InterPro" id="IPR036271">
    <property type="entry name" value="Tet_transcr_reg_TetR-rel_C_sf"/>
</dbReference>
<keyword evidence="3 5" id="KW-0238">DNA-binding</keyword>
<dbReference type="Pfam" id="PF17932">
    <property type="entry name" value="TetR_C_24"/>
    <property type="match status" value="1"/>
</dbReference>
<dbReference type="PROSITE" id="PS50977">
    <property type="entry name" value="HTH_TETR_2"/>
    <property type="match status" value="1"/>
</dbReference>
<dbReference type="EMBL" id="SLWL01000013">
    <property type="protein sequence ID" value="TCO11174.1"/>
    <property type="molecule type" value="Genomic_DNA"/>
</dbReference>
<dbReference type="Pfam" id="PF00440">
    <property type="entry name" value="TetR_N"/>
    <property type="match status" value="1"/>
</dbReference>
<keyword evidence="4" id="KW-0804">Transcription</keyword>
<dbReference type="InterPro" id="IPR001647">
    <property type="entry name" value="HTH_TetR"/>
</dbReference>
<dbReference type="InterPro" id="IPR041490">
    <property type="entry name" value="KstR2_TetR_C"/>
</dbReference>
<organism evidence="7 8">
    <name type="scientific">Camelimonas lactis</name>
    <dbReference type="NCBI Taxonomy" id="659006"/>
    <lineage>
        <taxon>Bacteria</taxon>
        <taxon>Pseudomonadati</taxon>
        <taxon>Pseudomonadota</taxon>
        <taxon>Alphaproteobacteria</taxon>
        <taxon>Hyphomicrobiales</taxon>
        <taxon>Chelatococcaceae</taxon>
        <taxon>Camelimonas</taxon>
    </lineage>
</organism>